<keyword evidence="13 18" id="KW-0012">Acyltransferase</keyword>
<dbReference type="InterPro" id="IPR050065">
    <property type="entry name" value="GlmU-like"/>
</dbReference>
<feature type="binding site" evidence="18">
    <location>
        <position position="227"/>
    </location>
    <ligand>
        <name>Mg(2+)</name>
        <dbReference type="ChEBI" id="CHEBI:18420"/>
    </ligand>
</feature>
<feature type="binding site" evidence="18">
    <location>
        <position position="423"/>
    </location>
    <ligand>
        <name>acetyl-CoA</name>
        <dbReference type="ChEBI" id="CHEBI:57288"/>
    </ligand>
</feature>
<feature type="binding site" evidence="18">
    <location>
        <position position="351"/>
    </location>
    <ligand>
        <name>UDP-N-acetyl-alpha-D-glucosamine</name>
        <dbReference type="ChEBI" id="CHEBI:57705"/>
    </ligand>
</feature>
<dbReference type="Proteomes" id="UP000738126">
    <property type="component" value="Unassembled WGS sequence"/>
</dbReference>
<keyword evidence="14 18" id="KW-0961">Cell wall biogenesis/degradation</keyword>
<keyword evidence="5 18" id="KW-0808">Transferase</keyword>
<dbReference type="Gene3D" id="3.90.550.10">
    <property type="entry name" value="Spore Coat Polysaccharide Biosynthesis Protein SpsA, Chain A"/>
    <property type="match status" value="1"/>
</dbReference>
<feature type="binding site" evidence="18">
    <location>
        <position position="24"/>
    </location>
    <ligand>
        <name>UDP-N-acetyl-alpha-D-glucosamine</name>
        <dbReference type="ChEBI" id="CHEBI:57705"/>
    </ligand>
</feature>
<evidence type="ECO:0000256" key="13">
    <source>
        <dbReference type="ARBA" id="ARBA00023315"/>
    </source>
</evidence>
<dbReference type="SUPFAM" id="SSF53448">
    <property type="entry name" value="Nucleotide-diphospho-sugar transferases"/>
    <property type="match status" value="1"/>
</dbReference>
<evidence type="ECO:0000313" key="21">
    <source>
        <dbReference type="EMBL" id="MBK1726071.1"/>
    </source>
</evidence>
<accession>A0ABS1E6P9</accession>
<evidence type="ECO:0000256" key="2">
    <source>
        <dbReference type="ARBA" id="ARBA00007707"/>
    </source>
</evidence>
<feature type="binding site" evidence="18">
    <location>
        <begin position="10"/>
        <end position="13"/>
    </location>
    <ligand>
        <name>UDP-N-acetyl-alpha-D-glucosamine</name>
        <dbReference type="ChEBI" id="CHEBI:57705"/>
    </ligand>
</feature>
<comment type="subcellular location">
    <subcellularLocation>
        <location evidence="1 18">Cytoplasm</location>
    </subcellularLocation>
</comment>
<keyword evidence="4 18" id="KW-0963">Cytoplasm</keyword>
<feature type="binding site" evidence="18">
    <location>
        <begin position="80"/>
        <end position="81"/>
    </location>
    <ligand>
        <name>UDP-N-acetyl-alpha-D-glucosamine</name>
        <dbReference type="ChEBI" id="CHEBI:57705"/>
    </ligand>
</feature>
<dbReference type="EC" id="2.3.1.157" evidence="18"/>
<dbReference type="Gene3D" id="2.160.10.10">
    <property type="entry name" value="Hexapeptide repeat proteins"/>
    <property type="match status" value="1"/>
</dbReference>
<organism evidence="21 22">
    <name type="scientific">Halorhodospira neutriphila</name>
    <dbReference type="NCBI Taxonomy" id="168379"/>
    <lineage>
        <taxon>Bacteria</taxon>
        <taxon>Pseudomonadati</taxon>
        <taxon>Pseudomonadota</taxon>
        <taxon>Gammaproteobacteria</taxon>
        <taxon>Chromatiales</taxon>
        <taxon>Ectothiorhodospiraceae</taxon>
        <taxon>Halorhodospira</taxon>
    </lineage>
</organism>
<feature type="binding site" evidence="18">
    <location>
        <position position="138"/>
    </location>
    <ligand>
        <name>UDP-N-acetyl-alpha-D-glucosamine</name>
        <dbReference type="ChEBI" id="CHEBI:57705"/>
    </ligand>
</feature>
<evidence type="ECO:0000256" key="10">
    <source>
        <dbReference type="ARBA" id="ARBA00022960"/>
    </source>
</evidence>
<sequence length="475" mass="49099">MATPIAVVVLAAGRGTRMRSARPKVLQPLGGRSLLAHTLETAAAVGPQQVSVVYGFGGASVPEAHRGYAVRWVEQPEQLGTGHAVACALPDIPDDHRVLVLYGDVPLVRPATLQPLIAEGEAGVALLTAQLDRPAGYGRVVRRPGDGGVEAIVEEKDATPAQRAITEVNTGLLAAPAGLLRRWLAGLSADNAQGEYYLTDIVAAAVAEGVPVTAHAAAEPEETSGINDLVQLAEAERIWQARTRRALMRAGLRLADPERVTVRGRVEAGYDCSVDPDVLLEGEVVLGDGVHIGPGVVLRDARVGDRASIDGYSVIEGAEIGPECRVGPFAHLRRGSALEQGAKVGNFVETKAAHLGPGAKANHLSYVGDAEVGARANIGAGTITCNYDGAAKHKTAIGADAFIGSGTELVAPVRIGDGATIGAGTTISRDAPAGALTVARRQVRTVAGWQRPGLTPQRGAPDDDSEAAARPPAED</sequence>
<dbReference type="PANTHER" id="PTHR43584">
    <property type="entry name" value="NUCLEOTIDYL TRANSFERASE"/>
    <property type="match status" value="1"/>
</dbReference>
<feature type="binding site" evidence="18">
    <location>
        <position position="377"/>
    </location>
    <ligand>
        <name>UDP-N-acetyl-alpha-D-glucosamine</name>
        <dbReference type="ChEBI" id="CHEBI:57705"/>
    </ligand>
</feature>
<evidence type="ECO:0000256" key="6">
    <source>
        <dbReference type="ARBA" id="ARBA00022695"/>
    </source>
</evidence>
<feature type="binding site" evidence="18">
    <location>
        <position position="366"/>
    </location>
    <ligand>
        <name>UDP-N-acetyl-alpha-D-glucosamine</name>
        <dbReference type="ChEBI" id="CHEBI:57705"/>
    </ligand>
</feature>
<evidence type="ECO:0000256" key="5">
    <source>
        <dbReference type="ARBA" id="ARBA00022679"/>
    </source>
</evidence>
<comment type="catalytic activity">
    <reaction evidence="16 18">
        <text>N-acetyl-alpha-D-glucosamine 1-phosphate + UTP + H(+) = UDP-N-acetyl-alpha-D-glucosamine + diphosphate</text>
        <dbReference type="Rhea" id="RHEA:13509"/>
        <dbReference type="ChEBI" id="CHEBI:15378"/>
        <dbReference type="ChEBI" id="CHEBI:33019"/>
        <dbReference type="ChEBI" id="CHEBI:46398"/>
        <dbReference type="ChEBI" id="CHEBI:57705"/>
        <dbReference type="ChEBI" id="CHEBI:57776"/>
        <dbReference type="EC" id="2.7.7.23"/>
    </reaction>
</comment>
<comment type="similarity">
    <text evidence="2 18">In the C-terminal section; belongs to the transferase hexapeptide repeat family.</text>
</comment>
<dbReference type="RefSeq" id="WP_200256816.1">
    <property type="nucleotide sequence ID" value="NZ_NRSH01000022.1"/>
</dbReference>
<evidence type="ECO:0000256" key="3">
    <source>
        <dbReference type="ARBA" id="ARBA00007947"/>
    </source>
</evidence>
<comment type="pathway">
    <text evidence="18">Bacterial outer membrane biogenesis; LPS lipid A biosynthesis.</text>
</comment>
<feature type="active site" description="Proton acceptor" evidence="18">
    <location>
        <position position="363"/>
    </location>
</feature>
<keyword evidence="11 18" id="KW-0573">Peptidoglycan synthesis</keyword>
<keyword evidence="8 18" id="KW-0677">Repeat</keyword>
<feature type="binding site" evidence="18">
    <location>
        <position position="405"/>
    </location>
    <ligand>
        <name>acetyl-CoA</name>
        <dbReference type="ChEBI" id="CHEBI:57288"/>
    </ligand>
</feature>
<feature type="binding site" evidence="18">
    <location>
        <position position="169"/>
    </location>
    <ligand>
        <name>UDP-N-acetyl-alpha-D-glucosamine</name>
        <dbReference type="ChEBI" id="CHEBI:57705"/>
    </ligand>
</feature>
<feature type="region of interest" description="N-acetyltransferase" evidence="18">
    <location>
        <begin position="251"/>
        <end position="475"/>
    </location>
</feature>
<dbReference type="EC" id="2.7.7.23" evidence="18"/>
<feature type="binding site" evidence="18">
    <location>
        <position position="380"/>
    </location>
    <ligand>
        <name>acetyl-CoA</name>
        <dbReference type="ChEBI" id="CHEBI:57288"/>
    </ligand>
</feature>
<comment type="cofactor">
    <cofactor evidence="18">
        <name>Mg(2+)</name>
        <dbReference type="ChEBI" id="CHEBI:18420"/>
    </cofactor>
    <text evidence="18">Binds 1 Mg(2+) ion per subunit.</text>
</comment>
<evidence type="ECO:0000256" key="4">
    <source>
        <dbReference type="ARBA" id="ARBA00022490"/>
    </source>
</evidence>
<dbReference type="InterPro" id="IPR005882">
    <property type="entry name" value="Bifunctional_GlmU"/>
</dbReference>
<comment type="function">
    <text evidence="17 18">Catalyzes the last two sequential reactions in the de novo biosynthetic pathway for UDP-N-acetylglucosamine (UDP-GlcNAc). The C-terminal domain catalyzes the transfer of acetyl group from acetyl coenzyme A to glucosamine-1-phosphate (GlcN-1-P) to produce N-acetylglucosamine-1-phosphate (GlcNAc-1-P), which is converted into UDP-GlcNAc by the transfer of uridine 5-monophosphate (from uridine 5-triphosphate), a reaction catalyzed by the N-terminal domain.</text>
</comment>
<keyword evidence="22" id="KW-1185">Reference proteome</keyword>
<feature type="region of interest" description="Linker" evidence="18">
    <location>
        <begin position="230"/>
        <end position="250"/>
    </location>
</feature>
<dbReference type="Pfam" id="PF00132">
    <property type="entry name" value="Hexapep"/>
    <property type="match status" value="1"/>
</dbReference>
<dbReference type="InterPro" id="IPR011004">
    <property type="entry name" value="Trimer_LpxA-like_sf"/>
</dbReference>
<dbReference type="PANTHER" id="PTHR43584:SF3">
    <property type="entry name" value="BIFUNCTIONAL PROTEIN GLMU"/>
    <property type="match status" value="1"/>
</dbReference>
<evidence type="ECO:0000256" key="17">
    <source>
        <dbReference type="ARBA" id="ARBA00049628"/>
    </source>
</evidence>
<feature type="binding site" evidence="18">
    <location>
        <position position="333"/>
    </location>
    <ligand>
        <name>UDP-N-acetyl-alpha-D-glucosamine</name>
        <dbReference type="ChEBI" id="CHEBI:57705"/>
    </ligand>
</feature>
<comment type="catalytic activity">
    <reaction evidence="15 18">
        <text>alpha-D-glucosamine 1-phosphate + acetyl-CoA = N-acetyl-alpha-D-glucosamine 1-phosphate + CoA + H(+)</text>
        <dbReference type="Rhea" id="RHEA:13725"/>
        <dbReference type="ChEBI" id="CHEBI:15378"/>
        <dbReference type="ChEBI" id="CHEBI:57287"/>
        <dbReference type="ChEBI" id="CHEBI:57288"/>
        <dbReference type="ChEBI" id="CHEBI:57776"/>
        <dbReference type="ChEBI" id="CHEBI:58516"/>
        <dbReference type="EC" id="2.3.1.157"/>
    </reaction>
</comment>
<dbReference type="InterPro" id="IPR001451">
    <property type="entry name" value="Hexapep"/>
</dbReference>
<evidence type="ECO:0000256" key="1">
    <source>
        <dbReference type="ARBA" id="ARBA00004496"/>
    </source>
</evidence>
<name>A0ABS1E6P9_9GAMM</name>
<evidence type="ECO:0000256" key="11">
    <source>
        <dbReference type="ARBA" id="ARBA00022984"/>
    </source>
</evidence>
<keyword evidence="7 18" id="KW-0479">Metal-binding</keyword>
<dbReference type="CDD" id="cd03353">
    <property type="entry name" value="LbH_GlmU_C"/>
    <property type="match status" value="1"/>
</dbReference>
<gene>
    <name evidence="18 21" type="primary">glmU</name>
    <name evidence="21" type="ORF">CKO13_03350</name>
</gene>
<feature type="binding site" evidence="18">
    <location>
        <position position="227"/>
    </location>
    <ligand>
        <name>UDP-N-acetyl-alpha-D-glucosamine</name>
        <dbReference type="ChEBI" id="CHEBI:57705"/>
    </ligand>
</feature>
<evidence type="ECO:0000256" key="19">
    <source>
        <dbReference type="SAM" id="MobiDB-lite"/>
    </source>
</evidence>
<evidence type="ECO:0000256" key="8">
    <source>
        <dbReference type="ARBA" id="ARBA00022737"/>
    </source>
</evidence>
<feature type="binding site" evidence="18">
    <location>
        <position position="154"/>
    </location>
    <ligand>
        <name>UDP-N-acetyl-alpha-D-glucosamine</name>
        <dbReference type="ChEBI" id="CHEBI:57705"/>
    </ligand>
</feature>
<feature type="binding site" evidence="18">
    <location>
        <position position="75"/>
    </location>
    <ligand>
        <name>UDP-N-acetyl-alpha-D-glucosamine</name>
        <dbReference type="ChEBI" id="CHEBI:57705"/>
    </ligand>
</feature>
<feature type="region of interest" description="Pyrophosphorylase" evidence="18">
    <location>
        <begin position="1"/>
        <end position="229"/>
    </location>
</feature>
<evidence type="ECO:0000256" key="7">
    <source>
        <dbReference type="ARBA" id="ARBA00022723"/>
    </source>
</evidence>
<dbReference type="CDD" id="cd02540">
    <property type="entry name" value="GT2_GlmU_N_bac"/>
    <property type="match status" value="1"/>
</dbReference>
<evidence type="ECO:0000313" key="22">
    <source>
        <dbReference type="Proteomes" id="UP000738126"/>
    </source>
</evidence>
<dbReference type="SUPFAM" id="SSF51161">
    <property type="entry name" value="Trimeric LpxA-like enzymes"/>
    <property type="match status" value="1"/>
</dbReference>
<evidence type="ECO:0000256" key="16">
    <source>
        <dbReference type="ARBA" id="ARBA00048493"/>
    </source>
</evidence>
<keyword evidence="9 18" id="KW-0460">Magnesium</keyword>
<keyword evidence="10 18" id="KW-0133">Cell shape</keyword>
<dbReference type="EMBL" id="NRSH01000022">
    <property type="protein sequence ID" value="MBK1726071.1"/>
    <property type="molecule type" value="Genomic_DNA"/>
</dbReference>
<evidence type="ECO:0000256" key="14">
    <source>
        <dbReference type="ARBA" id="ARBA00023316"/>
    </source>
</evidence>
<dbReference type="InterPro" id="IPR025877">
    <property type="entry name" value="MobA-like_NTP_Trfase"/>
</dbReference>
<dbReference type="InterPro" id="IPR038009">
    <property type="entry name" value="GlmU_C_LbH"/>
</dbReference>
<reference evidence="21 22" key="1">
    <citation type="journal article" date="2020" name="Microorganisms">
        <title>Osmotic Adaptation and Compatible Solute Biosynthesis of Phototrophic Bacteria as Revealed from Genome Analyses.</title>
        <authorList>
            <person name="Imhoff J.F."/>
            <person name="Rahn T."/>
            <person name="Kunzel S."/>
            <person name="Keller A."/>
            <person name="Neulinger S.C."/>
        </authorList>
    </citation>
    <scope>NUCLEOTIDE SEQUENCE [LARGE SCALE GENOMIC DNA]</scope>
    <source>
        <strain evidence="21 22">DSM 15116</strain>
    </source>
</reference>
<feature type="binding site" evidence="18">
    <location>
        <position position="104"/>
    </location>
    <ligand>
        <name>Mg(2+)</name>
        <dbReference type="ChEBI" id="CHEBI:18420"/>
    </ligand>
</feature>
<comment type="pathway">
    <text evidence="18">Nucleotide-sugar biosynthesis; UDP-N-acetyl-alpha-D-glucosamine biosynthesis; UDP-N-acetyl-alpha-D-glucosamine from N-acetyl-alpha-D-glucosamine 1-phosphate: step 1/1.</text>
</comment>
<feature type="domain" description="MobA-like NTP transferase" evidence="20">
    <location>
        <begin position="7"/>
        <end position="129"/>
    </location>
</feature>
<keyword evidence="12 18" id="KW-0511">Multifunctional enzyme</keyword>
<comment type="similarity">
    <text evidence="3 18">In the N-terminal section; belongs to the N-acetylglucosamine-1-phosphate uridyltransferase family.</text>
</comment>
<comment type="subunit">
    <text evidence="18">Homotrimer.</text>
</comment>
<evidence type="ECO:0000256" key="15">
    <source>
        <dbReference type="ARBA" id="ARBA00048247"/>
    </source>
</evidence>
<evidence type="ECO:0000256" key="9">
    <source>
        <dbReference type="ARBA" id="ARBA00022842"/>
    </source>
</evidence>
<dbReference type="InterPro" id="IPR029044">
    <property type="entry name" value="Nucleotide-diphossugar_trans"/>
</dbReference>
<keyword evidence="6 18" id="KW-0548">Nucleotidyltransferase</keyword>
<dbReference type="HAMAP" id="MF_01631">
    <property type="entry name" value="GlmU"/>
    <property type="match status" value="1"/>
</dbReference>
<evidence type="ECO:0000256" key="18">
    <source>
        <dbReference type="HAMAP-Rule" id="MF_01631"/>
    </source>
</evidence>
<proteinExistence type="inferred from homology"/>
<comment type="pathway">
    <text evidence="18">Nucleotide-sugar biosynthesis; UDP-N-acetyl-alpha-D-glucosamine biosynthesis; N-acetyl-alpha-D-glucosamine 1-phosphate from alpha-D-glucosamine 6-phosphate (route II): step 2/2.</text>
</comment>
<feature type="region of interest" description="Disordered" evidence="19">
    <location>
        <begin position="447"/>
        <end position="475"/>
    </location>
</feature>
<evidence type="ECO:0000259" key="20">
    <source>
        <dbReference type="Pfam" id="PF12804"/>
    </source>
</evidence>
<comment type="caution">
    <text evidence="21">The sequence shown here is derived from an EMBL/GenBank/DDBJ whole genome shotgun (WGS) entry which is preliminary data.</text>
</comment>
<feature type="binding site" evidence="18">
    <location>
        <begin position="386"/>
        <end position="387"/>
    </location>
    <ligand>
        <name>acetyl-CoA</name>
        <dbReference type="ChEBI" id="CHEBI:57288"/>
    </ligand>
</feature>
<evidence type="ECO:0000256" key="12">
    <source>
        <dbReference type="ARBA" id="ARBA00023268"/>
    </source>
</evidence>
<dbReference type="NCBIfam" id="TIGR01173">
    <property type="entry name" value="glmU"/>
    <property type="match status" value="1"/>
</dbReference>
<protein>
    <recommendedName>
        <fullName evidence="18">Bifunctional protein GlmU</fullName>
    </recommendedName>
    <domain>
        <recommendedName>
            <fullName evidence="18">UDP-N-acetylglucosamine pyrophosphorylase</fullName>
            <ecNumber evidence="18">2.7.7.23</ecNumber>
        </recommendedName>
        <alternativeName>
            <fullName evidence="18">N-acetylglucosamine-1-phosphate uridyltransferase</fullName>
        </alternativeName>
    </domain>
    <domain>
        <recommendedName>
            <fullName evidence="18">Glucosamine-1-phosphate N-acetyltransferase</fullName>
            <ecNumber evidence="18">2.3.1.157</ecNumber>
        </recommendedName>
    </domain>
</protein>
<feature type="binding site" evidence="18">
    <location>
        <begin position="102"/>
        <end position="104"/>
    </location>
    <ligand>
        <name>UDP-N-acetyl-alpha-D-glucosamine</name>
        <dbReference type="ChEBI" id="CHEBI:57705"/>
    </ligand>
</feature>
<feature type="binding site" evidence="18">
    <location>
        <position position="440"/>
    </location>
    <ligand>
        <name>acetyl-CoA</name>
        <dbReference type="ChEBI" id="CHEBI:57288"/>
    </ligand>
</feature>
<dbReference type="Pfam" id="PF12804">
    <property type="entry name" value="NTP_transf_3"/>
    <property type="match status" value="1"/>
</dbReference>